<feature type="compositionally biased region" description="Low complexity" evidence="1">
    <location>
        <begin position="1"/>
        <end position="10"/>
    </location>
</feature>
<dbReference type="EMBL" id="LDAU01000124">
    <property type="protein sequence ID" value="KRX03885.1"/>
    <property type="molecule type" value="Genomic_DNA"/>
</dbReference>
<evidence type="ECO:0000313" key="4">
    <source>
        <dbReference type="Proteomes" id="UP000054937"/>
    </source>
</evidence>
<dbReference type="PROSITE" id="PS50004">
    <property type="entry name" value="C2"/>
    <property type="match status" value="1"/>
</dbReference>
<accession>A0A0V0QP15</accession>
<feature type="compositionally biased region" description="Low complexity" evidence="1">
    <location>
        <begin position="30"/>
        <end position="48"/>
    </location>
</feature>
<feature type="region of interest" description="Disordered" evidence="1">
    <location>
        <begin position="1"/>
        <end position="57"/>
    </location>
</feature>
<feature type="region of interest" description="Disordered" evidence="1">
    <location>
        <begin position="437"/>
        <end position="485"/>
    </location>
</feature>
<dbReference type="InParanoid" id="A0A0V0QP15"/>
<dbReference type="InterPro" id="IPR000008">
    <property type="entry name" value="C2_dom"/>
</dbReference>
<dbReference type="SUPFAM" id="SSF49562">
    <property type="entry name" value="C2 domain (Calcium/lipid-binding domain, CaLB)"/>
    <property type="match status" value="1"/>
</dbReference>
<dbReference type="InterPro" id="IPR035892">
    <property type="entry name" value="C2_domain_sf"/>
</dbReference>
<dbReference type="SMART" id="SM00239">
    <property type="entry name" value="C2"/>
    <property type="match status" value="1"/>
</dbReference>
<dbReference type="Gene3D" id="2.60.40.150">
    <property type="entry name" value="C2 domain"/>
    <property type="match status" value="1"/>
</dbReference>
<name>A0A0V0QP15_PSEPJ</name>
<feature type="compositionally biased region" description="Low complexity" evidence="1">
    <location>
        <begin position="454"/>
        <end position="466"/>
    </location>
</feature>
<feature type="compositionally biased region" description="Basic and acidic residues" evidence="1">
    <location>
        <begin position="11"/>
        <end position="29"/>
    </location>
</feature>
<dbReference type="AlphaFoldDB" id="A0A0V0QP15"/>
<organism evidence="3 4">
    <name type="scientific">Pseudocohnilembus persalinus</name>
    <name type="common">Ciliate</name>
    <dbReference type="NCBI Taxonomy" id="266149"/>
    <lineage>
        <taxon>Eukaryota</taxon>
        <taxon>Sar</taxon>
        <taxon>Alveolata</taxon>
        <taxon>Ciliophora</taxon>
        <taxon>Intramacronucleata</taxon>
        <taxon>Oligohymenophorea</taxon>
        <taxon>Scuticociliatia</taxon>
        <taxon>Philasterida</taxon>
        <taxon>Pseudocohnilembidae</taxon>
        <taxon>Pseudocohnilembus</taxon>
    </lineage>
</organism>
<feature type="domain" description="C2" evidence="2">
    <location>
        <begin position="77"/>
        <end position="195"/>
    </location>
</feature>
<dbReference type="OrthoDB" id="419768at2759"/>
<proteinExistence type="predicted"/>
<feature type="compositionally biased region" description="Low complexity" evidence="1">
    <location>
        <begin position="437"/>
        <end position="446"/>
    </location>
</feature>
<sequence>MAQQLNNKLQNQDKELSQKDAGENEKENQNDNQNANQNANENQNIQNNDNEKEKELKQDTNQEINIEKQEKEDLVQQLNQHEENTSKENQSQHDYKFIIQEIRAYFQKEIDIKRGIEYDTYSTIKIGDNQQKTEIAYNCGNQPEWQDVFVYYVNNQRFIEIEIYDMKPKGKTKYNGKATFQIDNFKKNKTIHNYKNIKGDVLEYKGETKLVKGHIYLDICSIPPNTYQESKKQGNRNIKIRNNRQIECIETQENDETQPLHNIQQTGTGLQTQKFMYEKCTFGTSRADIYQPKNETPAPNQYKQETSIGKETTPITLKFRIQQSNHLADTPGPNQYQNSVNSQKIQKNSGWSIMGLGERQKIMQSDSPGPANYTIQSKFETMSINLNKSQIDNHNNNNSYVNSKNLIQQSKNQPQISSNSLNQKNQEMSQNNIDQNLQEQQEQQEQQQEEEEQNNLQNLKNENSQNDENLNQVNEINTIEEKNEN</sequence>
<comment type="caution">
    <text evidence="3">The sequence shown here is derived from an EMBL/GenBank/DDBJ whole genome shotgun (WGS) entry which is preliminary data.</text>
</comment>
<dbReference type="Pfam" id="PF00168">
    <property type="entry name" value="C2"/>
    <property type="match status" value="1"/>
</dbReference>
<keyword evidence="4" id="KW-1185">Reference proteome</keyword>
<gene>
    <name evidence="3" type="ORF">PPERSA_04763</name>
</gene>
<evidence type="ECO:0000313" key="3">
    <source>
        <dbReference type="EMBL" id="KRX03885.1"/>
    </source>
</evidence>
<protein>
    <submittedName>
        <fullName evidence="3">C2 domain</fullName>
    </submittedName>
</protein>
<reference evidence="3 4" key="1">
    <citation type="journal article" date="2015" name="Sci. Rep.">
        <title>Genome of the facultative scuticociliatosis pathogen Pseudocohnilembus persalinus provides insight into its virulence through horizontal gene transfer.</title>
        <authorList>
            <person name="Xiong J."/>
            <person name="Wang G."/>
            <person name="Cheng J."/>
            <person name="Tian M."/>
            <person name="Pan X."/>
            <person name="Warren A."/>
            <person name="Jiang C."/>
            <person name="Yuan D."/>
            <person name="Miao W."/>
        </authorList>
    </citation>
    <scope>NUCLEOTIDE SEQUENCE [LARGE SCALE GENOMIC DNA]</scope>
    <source>
        <strain evidence="3">36N120E</strain>
    </source>
</reference>
<evidence type="ECO:0000259" key="2">
    <source>
        <dbReference type="PROSITE" id="PS50004"/>
    </source>
</evidence>
<evidence type="ECO:0000256" key="1">
    <source>
        <dbReference type="SAM" id="MobiDB-lite"/>
    </source>
</evidence>
<dbReference type="Proteomes" id="UP000054937">
    <property type="component" value="Unassembled WGS sequence"/>
</dbReference>